<dbReference type="EMBL" id="JAMGBA010000003">
    <property type="protein sequence ID" value="MCL6699616.1"/>
    <property type="molecule type" value="Genomic_DNA"/>
</dbReference>
<dbReference type="InterPro" id="IPR037913">
    <property type="entry name" value="ACD_IbpA/B"/>
</dbReference>
<feature type="domain" description="SHSP" evidence="5">
    <location>
        <begin position="31"/>
        <end position="144"/>
    </location>
</feature>
<organism evidence="6 7">
    <name type="scientific">Sphingomonas caseinilyticus</name>
    <dbReference type="NCBI Taxonomy" id="2908205"/>
    <lineage>
        <taxon>Bacteria</taxon>
        <taxon>Pseudomonadati</taxon>
        <taxon>Pseudomonadota</taxon>
        <taxon>Alphaproteobacteria</taxon>
        <taxon>Sphingomonadales</taxon>
        <taxon>Sphingomonadaceae</taxon>
        <taxon>Sphingomonas</taxon>
    </lineage>
</organism>
<dbReference type="InterPro" id="IPR002068">
    <property type="entry name" value="A-crystallin/Hsp20_dom"/>
</dbReference>
<reference evidence="6 7" key="1">
    <citation type="submission" date="2022-05" db="EMBL/GenBank/DDBJ databases">
        <authorList>
            <person name="Jo J.-H."/>
            <person name="Im W.-T."/>
        </authorList>
    </citation>
    <scope>NUCLEOTIDE SEQUENCE [LARGE SCALE GENOMIC DNA]</scope>
    <source>
        <strain evidence="6 7">NSE70-1</strain>
    </source>
</reference>
<dbReference type="Gene3D" id="2.60.40.790">
    <property type="match status" value="1"/>
</dbReference>
<dbReference type="InterPro" id="IPR008978">
    <property type="entry name" value="HSP20-like_chaperone"/>
</dbReference>
<protein>
    <submittedName>
        <fullName evidence="6">Hsp20 family protein</fullName>
    </submittedName>
</protein>
<dbReference type="PANTHER" id="PTHR47062">
    <property type="match status" value="1"/>
</dbReference>
<evidence type="ECO:0000256" key="4">
    <source>
        <dbReference type="SAM" id="MobiDB-lite"/>
    </source>
</evidence>
<dbReference type="PANTHER" id="PTHR47062:SF1">
    <property type="entry name" value="SMALL HEAT SHOCK PROTEIN IBPA"/>
    <property type="match status" value="1"/>
</dbReference>
<dbReference type="Proteomes" id="UP001203410">
    <property type="component" value="Unassembled WGS sequence"/>
</dbReference>
<dbReference type="CDD" id="cd06470">
    <property type="entry name" value="ACD_IbpA-B_like"/>
    <property type="match status" value="1"/>
</dbReference>
<evidence type="ECO:0000313" key="6">
    <source>
        <dbReference type="EMBL" id="MCL6699616.1"/>
    </source>
</evidence>
<evidence type="ECO:0000256" key="1">
    <source>
        <dbReference type="ARBA" id="ARBA00023016"/>
    </source>
</evidence>
<dbReference type="PROSITE" id="PS01031">
    <property type="entry name" value="SHSP"/>
    <property type="match status" value="1"/>
</dbReference>
<evidence type="ECO:0000256" key="2">
    <source>
        <dbReference type="PROSITE-ProRule" id="PRU00285"/>
    </source>
</evidence>
<comment type="caution">
    <text evidence="6">The sequence shown here is derived from an EMBL/GenBank/DDBJ whole genome shotgun (WGS) entry which is preliminary data.</text>
</comment>
<dbReference type="RefSeq" id="WP_249905069.1">
    <property type="nucleotide sequence ID" value="NZ_JAMGBA010000003.1"/>
</dbReference>
<proteinExistence type="inferred from homology"/>
<evidence type="ECO:0000256" key="3">
    <source>
        <dbReference type="RuleBase" id="RU003616"/>
    </source>
</evidence>
<dbReference type="Pfam" id="PF00011">
    <property type="entry name" value="HSP20"/>
    <property type="match status" value="1"/>
</dbReference>
<sequence>MRSAFDFAPFRRSTVGFDRLFDMLENNSLGQGQQESYPPFDLIKLGDNDYRIELAVAGFKNDEIDITAQQNVLIVSGKKTDESEQHGSDYIYRGIANRSFERKFALADHIQVRGADLKEGLLAIDLVREIPEAMKPRKIDIGRQRSAIGGGEKPASEQTVDAEPENA</sequence>
<accession>A0ABT0RXR5</accession>
<gene>
    <name evidence="6" type="ORF">LZ496_12590</name>
</gene>
<evidence type="ECO:0000313" key="7">
    <source>
        <dbReference type="Proteomes" id="UP001203410"/>
    </source>
</evidence>
<comment type="similarity">
    <text evidence="2 3">Belongs to the small heat shock protein (HSP20) family.</text>
</comment>
<feature type="region of interest" description="Disordered" evidence="4">
    <location>
        <begin position="141"/>
        <end position="167"/>
    </location>
</feature>
<name>A0ABT0RXR5_9SPHN</name>
<keyword evidence="1" id="KW-0346">Stress response</keyword>
<evidence type="ECO:0000259" key="5">
    <source>
        <dbReference type="PROSITE" id="PS01031"/>
    </source>
</evidence>
<dbReference type="SUPFAM" id="SSF49764">
    <property type="entry name" value="HSP20-like chaperones"/>
    <property type="match status" value="1"/>
</dbReference>
<keyword evidence="7" id="KW-1185">Reference proteome</keyword>